<feature type="compositionally biased region" description="Polar residues" evidence="1">
    <location>
        <begin position="471"/>
        <end position="482"/>
    </location>
</feature>
<evidence type="ECO:0000313" key="2">
    <source>
        <dbReference type="EMBL" id="KAK5706592.1"/>
    </source>
</evidence>
<feature type="compositionally biased region" description="Basic and acidic residues" evidence="1">
    <location>
        <begin position="427"/>
        <end position="447"/>
    </location>
</feature>
<organism evidence="2 3">
    <name type="scientific">Elasticomyces elasticus</name>
    <dbReference type="NCBI Taxonomy" id="574655"/>
    <lineage>
        <taxon>Eukaryota</taxon>
        <taxon>Fungi</taxon>
        <taxon>Dikarya</taxon>
        <taxon>Ascomycota</taxon>
        <taxon>Pezizomycotina</taxon>
        <taxon>Dothideomycetes</taxon>
        <taxon>Dothideomycetidae</taxon>
        <taxon>Mycosphaerellales</taxon>
        <taxon>Teratosphaeriaceae</taxon>
        <taxon>Elasticomyces</taxon>
    </lineage>
</organism>
<dbReference type="GO" id="GO:0005740">
    <property type="term" value="C:mitochondrial envelope"/>
    <property type="evidence" value="ECO:0007669"/>
    <property type="project" value="TreeGrafter"/>
</dbReference>
<proteinExistence type="predicted"/>
<dbReference type="EMBL" id="JAVRQU010000002">
    <property type="protein sequence ID" value="KAK5706592.1"/>
    <property type="molecule type" value="Genomic_DNA"/>
</dbReference>
<reference evidence="2" key="1">
    <citation type="submission" date="2023-08" db="EMBL/GenBank/DDBJ databases">
        <title>Black Yeasts Isolated from many extreme environments.</title>
        <authorList>
            <person name="Coleine C."/>
            <person name="Stajich J.E."/>
            <person name="Selbmann L."/>
        </authorList>
    </citation>
    <scope>NUCLEOTIDE SEQUENCE</scope>
    <source>
        <strain evidence="2">CCFEE 5810</strain>
    </source>
</reference>
<dbReference type="AlphaFoldDB" id="A0AAN7WCJ9"/>
<dbReference type="PANTHER" id="PTHR31014:SF0">
    <property type="entry name" value="MITOCHONDRIAL TRANSLATION SYSTEM COMPONENT PET127-RELATED"/>
    <property type="match status" value="1"/>
</dbReference>
<name>A0AAN7WCJ9_9PEZI</name>
<comment type="caution">
    <text evidence="2">The sequence shown here is derived from an EMBL/GenBank/DDBJ whole genome shotgun (WGS) entry which is preliminary data.</text>
</comment>
<dbReference type="Proteomes" id="UP001310594">
    <property type="component" value="Unassembled WGS sequence"/>
</dbReference>
<feature type="region of interest" description="Disordered" evidence="1">
    <location>
        <begin position="427"/>
        <end position="507"/>
    </location>
</feature>
<protein>
    <submittedName>
        <fullName evidence="2">Uncharacterized protein</fullName>
    </submittedName>
</protein>
<dbReference type="PANTHER" id="PTHR31014">
    <property type="entry name" value="MITOCHONDRIAL TRANSLATION SYSTEM COMPONENT PET127-RELATED"/>
    <property type="match status" value="1"/>
</dbReference>
<dbReference type="InterPro" id="IPR013943">
    <property type="entry name" value="Pet127"/>
</dbReference>
<feature type="region of interest" description="Disordered" evidence="1">
    <location>
        <begin position="1"/>
        <end position="87"/>
    </location>
</feature>
<accession>A0AAN7WCJ9</accession>
<dbReference type="Pfam" id="PF08634">
    <property type="entry name" value="Pet127"/>
    <property type="match status" value="1"/>
</dbReference>
<evidence type="ECO:0000256" key="1">
    <source>
        <dbReference type="SAM" id="MobiDB-lite"/>
    </source>
</evidence>
<evidence type="ECO:0000313" key="3">
    <source>
        <dbReference type="Proteomes" id="UP001310594"/>
    </source>
</evidence>
<gene>
    <name evidence="2" type="ORF">LTR97_001582</name>
</gene>
<dbReference type="GO" id="GO:0000964">
    <property type="term" value="P:mitochondrial RNA 5'-end processing"/>
    <property type="evidence" value="ECO:0007669"/>
    <property type="project" value="TreeGrafter"/>
</dbReference>
<feature type="compositionally biased region" description="Polar residues" evidence="1">
    <location>
        <begin position="1"/>
        <end position="23"/>
    </location>
</feature>
<sequence>MYRSVLRTQSWTTSSGYKQNAASQARHESTQTHTAASTGGGGDDDFFNSISEEYASPGKDTRLTRPERAKKRATNIPVEAEARQAAQDVPTDVAAKMGQGIHSLQSELAQRLQNGKAIQVAKPATAFKRQGDAPRRRLPSRLPSDPAARQQRIKDYLAAKGIEWDDSKYGPNKAKAVVLSANSHPEVADAKRKEQADFEDVMAALEGKPVSQKQHPSLKSLIEDLNLQTSRPTAADDIEVPEGITQMQGSTPEPEVRQRIEMPAFSASRRATSIQAAKTSPAAEVTVTVKVGDESAVTLENITKSTPIERQYSFARRPQSIAAKQRETNSKPGWGDTTLASTKTASASFDSLRAADRVSAVPRVRTAGERKAWAGEPVIRTFASDSTLPLLSRTPFGNLDDAEAGVGQKQAKRNDLVSAPMSFESLKQKLDRRTGKAVESARLKEAEENTPDQAAIHTSEPNDEPIVGSALKTSSVGDQNNAVEAEDNAGSNRSEGDRSSGDRLFTITRPRHERRIGMRAARTAAFAKASQAVEAVEVEEVEEVEDLPSDDSFLRLAKLHDREEAQPQAESGDHKSLAEVMAGQPVTAEVANQEEVPLSEPEPYQTDVETSDIRTLTARDLKITALNIPDQPAVPPLQYGLDRVLFNPGVYQLQDPLSRTYNFDPYLQKIMPIAKFDFNALKEYKTSSQDGYLGQLANEHGKKFVGSTSSMTGTLAHFHYLLSNWRPINLEMLSRGFKDTMDTFTQINRAPNAIFLRYKPESQTYAIDADKEFDSANVLMMLGKSMEKLLTLPKDHFERYRRDNTDDPITAVEKEEPEAFEYTAMGDFLMRSQLDAHDSRLPGTGMFDLKTRAVLSIRMDTEQYEKMLGYELFTLQGTWESYEREYYDMLRSTMLKYMLQARMGRMDGIFLAYHNIQRLFGFQYLSMMEIDRAMHGQVDASLGDQEFKVSIKMLNEVLEMATQEYPGRSLRIHFEAASAPASMMWVFAEPMDDGEIDAIQGKAKKSIAAFEADVMGIEKKDAEAKVEDGEKQTPDADAEFVDEAEQAIVRAAESSADGTSTTSAPDAPLAEDISAEGSKDYTNTSTPLDPHFATSISSRVEDNLRPLFAATLIMQNFVNGAPCTDNRPTNLTKSDEWEVQYILKQAPLTMTEKWARYEGAKARRKKIFEKVRKEEVKEGEEVVKASQGKNNGYFTMLKEMVERGRTFRKAMERFEGEPGRVAKRVGAAEEVPKQAMPAPVATPVVEEEQKIESVDGYMKWLYRK</sequence>
<feature type="region of interest" description="Disordered" evidence="1">
    <location>
        <begin position="122"/>
        <end position="151"/>
    </location>
</feature>
<feature type="region of interest" description="Disordered" evidence="1">
    <location>
        <begin position="319"/>
        <end position="339"/>
    </location>
</feature>